<dbReference type="Gene3D" id="3.50.14.10">
    <property type="entry name" value="Replication terminator Tus, domain 1 superfamily/Replication terminator Tus"/>
    <property type="match status" value="1"/>
</dbReference>
<proteinExistence type="predicted"/>
<organism evidence="1 2">
    <name type="scientific">Zooshikella harenae</name>
    <dbReference type="NCBI Taxonomy" id="2827238"/>
    <lineage>
        <taxon>Bacteria</taxon>
        <taxon>Pseudomonadati</taxon>
        <taxon>Pseudomonadota</taxon>
        <taxon>Gammaproteobacteria</taxon>
        <taxon>Oceanospirillales</taxon>
        <taxon>Zooshikellaceae</taxon>
        <taxon>Zooshikella</taxon>
    </lineage>
</organism>
<dbReference type="EMBL" id="JAGSOY010000014">
    <property type="protein sequence ID" value="MBU2711087.1"/>
    <property type="molecule type" value="Genomic_DNA"/>
</dbReference>
<dbReference type="RefSeq" id="WP_215819252.1">
    <property type="nucleotide sequence ID" value="NZ_JAGSOY010000014.1"/>
</dbReference>
<comment type="caution">
    <text evidence="1">The sequence shown here is derived from an EMBL/GenBank/DDBJ whole genome shotgun (WGS) entry which is preliminary data.</text>
</comment>
<name>A0ABS5ZDR1_9GAMM</name>
<keyword evidence="2" id="KW-1185">Reference proteome</keyword>
<gene>
    <name evidence="1" type="ORF">KCG35_08445</name>
</gene>
<sequence>MSGQITTPKFSAEESLLRETVRIEFEKLLAVAHSVRDQLAHDDEWQVYCATHIPIRDQAEVPTAIHVESFAPESHDTRAAIIDILTDFYKSPEQNINTTKRLTGLVSVSLQSYQQLQLFNAQKERLRQAMAALPQRIRRHMHKYVRGPRQETVVFLQAYRQVPLFSPEDDVRPLTIAKVQFHWRRKGVGGRQVSVADFRTRLITEAEAHYGKGTCTKPYFDNNVAPGKLVRLRMNVEALEGLPDNELLFADYRVIRPHPRGNIFYYKDGTTNKVHQVPLTPVAAMPFFVCQQQPIAVQPLGDLMPKDWSKEGKQLADYPISESPYAYRYIKPRYVANE</sequence>
<reference evidence="1 2" key="1">
    <citation type="submission" date="2021-04" db="EMBL/GenBank/DDBJ databases">
        <authorList>
            <person name="Pira H."/>
            <person name="Risdian C."/>
            <person name="Wink J."/>
        </authorList>
    </citation>
    <scope>NUCLEOTIDE SEQUENCE [LARGE SCALE GENOMIC DNA]</scope>
    <source>
        <strain evidence="1 2">WH53</strain>
    </source>
</reference>
<accession>A0ABS5ZDR1</accession>
<evidence type="ECO:0000313" key="2">
    <source>
        <dbReference type="Proteomes" id="UP000690515"/>
    </source>
</evidence>
<dbReference type="Proteomes" id="UP000690515">
    <property type="component" value="Unassembled WGS sequence"/>
</dbReference>
<protein>
    <recommendedName>
        <fullName evidence="3">DNA replication terminus site-binding protein</fullName>
    </recommendedName>
</protein>
<dbReference type="InterPro" id="IPR036381">
    <property type="entry name" value="Tus_dom1"/>
</dbReference>
<evidence type="ECO:0000313" key="1">
    <source>
        <dbReference type="EMBL" id="MBU2711087.1"/>
    </source>
</evidence>
<evidence type="ECO:0008006" key="3">
    <source>
        <dbReference type="Google" id="ProtNLM"/>
    </source>
</evidence>